<dbReference type="Pfam" id="PF01408">
    <property type="entry name" value="GFO_IDH_MocA"/>
    <property type="match status" value="1"/>
</dbReference>
<dbReference type="PANTHER" id="PTHR43818">
    <property type="entry name" value="BCDNA.GH03377"/>
    <property type="match status" value="1"/>
</dbReference>
<dbReference type="Gene3D" id="3.30.360.10">
    <property type="entry name" value="Dihydrodipicolinate Reductase, domain 2"/>
    <property type="match status" value="1"/>
</dbReference>
<reference evidence="5" key="1">
    <citation type="journal article" date="2019" name="Int. J. Syst. Evol. Microbiol.">
        <title>The Global Catalogue of Microorganisms (GCM) 10K type strain sequencing project: providing services to taxonomists for standard genome sequencing and annotation.</title>
        <authorList>
            <consortium name="The Broad Institute Genomics Platform"/>
            <consortium name="The Broad Institute Genome Sequencing Center for Infectious Disease"/>
            <person name="Wu L."/>
            <person name="Ma J."/>
        </authorList>
    </citation>
    <scope>NUCLEOTIDE SEQUENCE [LARGE SCALE GENOMIC DNA]</scope>
    <source>
        <strain evidence="5">JCM 16114</strain>
    </source>
</reference>
<proteinExistence type="predicted"/>
<dbReference type="Proteomes" id="UP001499843">
    <property type="component" value="Unassembled WGS sequence"/>
</dbReference>
<dbReference type="RefSeq" id="WP_344472809.1">
    <property type="nucleotide sequence ID" value="NZ_BAAAQX010000004.1"/>
</dbReference>
<keyword evidence="1" id="KW-0560">Oxidoreductase</keyword>
<protein>
    <submittedName>
        <fullName evidence="4">Gfo/Idh/MocA family oxidoreductase</fullName>
    </submittedName>
</protein>
<evidence type="ECO:0000313" key="5">
    <source>
        <dbReference type="Proteomes" id="UP001499843"/>
    </source>
</evidence>
<evidence type="ECO:0000259" key="3">
    <source>
        <dbReference type="Pfam" id="PF22725"/>
    </source>
</evidence>
<name>A0ABP5P3Y5_9ACTN</name>
<feature type="domain" description="GFO/IDH/MocA-like oxidoreductase" evidence="3">
    <location>
        <begin position="179"/>
        <end position="249"/>
    </location>
</feature>
<dbReference type="InterPro" id="IPR050463">
    <property type="entry name" value="Gfo/Idh/MocA_oxidrdct_glycsds"/>
</dbReference>
<dbReference type="SUPFAM" id="SSF51735">
    <property type="entry name" value="NAD(P)-binding Rossmann-fold domains"/>
    <property type="match status" value="1"/>
</dbReference>
<dbReference type="Pfam" id="PF22725">
    <property type="entry name" value="GFO_IDH_MocA_C3"/>
    <property type="match status" value="1"/>
</dbReference>
<dbReference type="PANTHER" id="PTHR43818:SF11">
    <property type="entry name" value="BCDNA.GH03377"/>
    <property type="match status" value="1"/>
</dbReference>
<dbReference type="Gene3D" id="3.40.50.720">
    <property type="entry name" value="NAD(P)-binding Rossmann-like Domain"/>
    <property type="match status" value="1"/>
</dbReference>
<evidence type="ECO:0000259" key="2">
    <source>
        <dbReference type="Pfam" id="PF01408"/>
    </source>
</evidence>
<evidence type="ECO:0000313" key="4">
    <source>
        <dbReference type="EMBL" id="GAA2206515.1"/>
    </source>
</evidence>
<gene>
    <name evidence="4" type="ORF">GCM10009850_019730</name>
</gene>
<dbReference type="SUPFAM" id="SSF55347">
    <property type="entry name" value="Glyceraldehyde-3-phosphate dehydrogenase-like, C-terminal domain"/>
    <property type="match status" value="1"/>
</dbReference>
<dbReference type="InterPro" id="IPR000683">
    <property type="entry name" value="Gfo/Idh/MocA-like_OxRdtase_N"/>
</dbReference>
<accession>A0ABP5P3Y5</accession>
<sequence>MSVRPLRLVQVGAGAMGVAWLRTIAAADGVELVGVADLDVERAEAAVRSVGCDSAGGSGSRLGGGSVVVAGSLGELLAAVEPDAVVNVTVPAAHSAVNVEALFAGLPVLCEKPAAPTLAEALVQAAAAEATGHLLMISQSRRYFAALTAFRERVAELGPPGLLTTDFYRAPHFGGFREEMPQPLLVDMAIHAFDASRHLLGAEPVSVVCESWNPSWSWFQGDASATATFLFSNGTRYVFTGSWCAEGRDTSWNGEWRAVAAGGTATWDGESRVTSSVRGLEENVAPGAHEQIAGALAEFAEAVRTGSRPDSAIRGNLGSLAMVEAAVRSAETGERVNVAALMEQAYEEALALPVRDEVRERLKSWGAVATVLG</sequence>
<dbReference type="InterPro" id="IPR055170">
    <property type="entry name" value="GFO_IDH_MocA-like_dom"/>
</dbReference>
<comment type="caution">
    <text evidence="4">The sequence shown here is derived from an EMBL/GenBank/DDBJ whole genome shotgun (WGS) entry which is preliminary data.</text>
</comment>
<dbReference type="EMBL" id="BAAAQX010000004">
    <property type="protein sequence ID" value="GAA2206515.1"/>
    <property type="molecule type" value="Genomic_DNA"/>
</dbReference>
<feature type="domain" description="Gfo/Idh/MocA-like oxidoreductase N-terminal" evidence="2">
    <location>
        <begin position="7"/>
        <end position="137"/>
    </location>
</feature>
<keyword evidence="5" id="KW-1185">Reference proteome</keyword>
<evidence type="ECO:0000256" key="1">
    <source>
        <dbReference type="ARBA" id="ARBA00023002"/>
    </source>
</evidence>
<dbReference type="InterPro" id="IPR036291">
    <property type="entry name" value="NAD(P)-bd_dom_sf"/>
</dbReference>
<organism evidence="4 5">
    <name type="scientific">Nonomuraea monospora</name>
    <dbReference type="NCBI Taxonomy" id="568818"/>
    <lineage>
        <taxon>Bacteria</taxon>
        <taxon>Bacillati</taxon>
        <taxon>Actinomycetota</taxon>
        <taxon>Actinomycetes</taxon>
        <taxon>Streptosporangiales</taxon>
        <taxon>Streptosporangiaceae</taxon>
        <taxon>Nonomuraea</taxon>
    </lineage>
</organism>